<dbReference type="PROSITE" id="PS01228">
    <property type="entry name" value="COF_1"/>
    <property type="match status" value="1"/>
</dbReference>
<organism evidence="1 2">
    <name type="scientific">Holdemanella biformis</name>
    <dbReference type="NCBI Taxonomy" id="1735"/>
    <lineage>
        <taxon>Bacteria</taxon>
        <taxon>Bacillati</taxon>
        <taxon>Bacillota</taxon>
        <taxon>Erysipelotrichia</taxon>
        <taxon>Erysipelotrichales</taxon>
        <taxon>Erysipelotrichaceae</taxon>
        <taxon>Holdemanella</taxon>
    </lineage>
</organism>
<dbReference type="InterPro" id="IPR036412">
    <property type="entry name" value="HAD-like_sf"/>
</dbReference>
<dbReference type="SFLD" id="SFLDG01144">
    <property type="entry name" value="C2.B.4:_PGP_Like"/>
    <property type="match status" value="1"/>
</dbReference>
<dbReference type="AlphaFoldDB" id="A0A395WB45"/>
<dbReference type="SUPFAM" id="SSF56784">
    <property type="entry name" value="HAD-like"/>
    <property type="match status" value="1"/>
</dbReference>
<sequence>MNIKAIVMDMDGTLLNSKDKISPKTKNALIECQKNGIKIVLASGRNYGRIKPYLEELHLEEFGGLLIEINGIAIYDMSTNQRTILRQMHEGEVHPVFSYLMNLNAESIAVYDEGLFDYMPDHILTMKQKLRLSLDLPEDYPWTAGAWSWFWDMRNGYPCQKYIEKVEEIDCPINKFQILQETDILNEIEEKLIHKYGDHFEVFRTTPRQIEMGPKGYTKGDTLARLMKNFGWSKDEVFVFGDGGNDISMFKQTNYSFAMGQALESVKNEAKYITLSNDEDGIYEALMKFNVIKGV</sequence>
<dbReference type="GO" id="GO:0005829">
    <property type="term" value="C:cytosol"/>
    <property type="evidence" value="ECO:0007669"/>
    <property type="project" value="TreeGrafter"/>
</dbReference>
<dbReference type="InterPro" id="IPR023214">
    <property type="entry name" value="HAD_sf"/>
</dbReference>
<dbReference type="EMBL" id="QRYQ01000003">
    <property type="protein sequence ID" value="RGU93348.1"/>
    <property type="molecule type" value="Genomic_DNA"/>
</dbReference>
<gene>
    <name evidence="1" type="ORF">DWW32_03230</name>
</gene>
<dbReference type="GO" id="GO:0000287">
    <property type="term" value="F:magnesium ion binding"/>
    <property type="evidence" value="ECO:0007669"/>
    <property type="project" value="TreeGrafter"/>
</dbReference>
<dbReference type="PANTHER" id="PTHR10000">
    <property type="entry name" value="PHOSPHOSERINE PHOSPHATASE"/>
    <property type="match status" value="1"/>
</dbReference>
<dbReference type="Proteomes" id="UP000265489">
    <property type="component" value="Unassembled WGS sequence"/>
</dbReference>
<dbReference type="RefSeq" id="WP_118324730.1">
    <property type="nucleotide sequence ID" value="NZ_QRYQ01000003.1"/>
</dbReference>
<dbReference type="NCBIfam" id="TIGR01484">
    <property type="entry name" value="HAD-SF-IIB"/>
    <property type="match status" value="1"/>
</dbReference>
<comment type="caution">
    <text evidence="1">The sequence shown here is derived from an EMBL/GenBank/DDBJ whole genome shotgun (WGS) entry which is preliminary data.</text>
</comment>
<dbReference type="Pfam" id="PF08282">
    <property type="entry name" value="Hydrolase_3"/>
    <property type="match status" value="1"/>
</dbReference>
<accession>A0A395WB45</accession>
<dbReference type="GO" id="GO:0016791">
    <property type="term" value="F:phosphatase activity"/>
    <property type="evidence" value="ECO:0007669"/>
    <property type="project" value="TreeGrafter"/>
</dbReference>
<dbReference type="InterPro" id="IPR006379">
    <property type="entry name" value="HAD-SF_hydro_IIB"/>
</dbReference>
<evidence type="ECO:0000313" key="1">
    <source>
        <dbReference type="EMBL" id="RGU93348.1"/>
    </source>
</evidence>
<dbReference type="NCBIfam" id="TIGR00099">
    <property type="entry name" value="Cof-subfamily"/>
    <property type="match status" value="1"/>
</dbReference>
<dbReference type="InterPro" id="IPR000150">
    <property type="entry name" value="Cof"/>
</dbReference>
<dbReference type="CDD" id="cd07516">
    <property type="entry name" value="HAD_Pase"/>
    <property type="match status" value="1"/>
</dbReference>
<name>A0A395WB45_9FIRM</name>
<dbReference type="SFLD" id="SFLDS00003">
    <property type="entry name" value="Haloacid_Dehalogenase"/>
    <property type="match status" value="1"/>
</dbReference>
<proteinExistence type="predicted"/>
<reference evidence="1 2" key="1">
    <citation type="submission" date="2018-08" db="EMBL/GenBank/DDBJ databases">
        <title>A genome reference for cultivated species of the human gut microbiota.</title>
        <authorList>
            <person name="Zou Y."/>
            <person name="Xue W."/>
            <person name="Luo G."/>
        </authorList>
    </citation>
    <scope>NUCLEOTIDE SEQUENCE [LARGE SCALE GENOMIC DNA]</scope>
    <source>
        <strain evidence="1 2">AF15-20</strain>
    </source>
</reference>
<evidence type="ECO:0000313" key="2">
    <source>
        <dbReference type="Proteomes" id="UP000265489"/>
    </source>
</evidence>
<dbReference type="Gene3D" id="3.30.1240.10">
    <property type="match status" value="1"/>
</dbReference>
<protein>
    <submittedName>
        <fullName evidence="1">HAD family phosphatase</fullName>
    </submittedName>
</protein>
<dbReference type="Gene3D" id="3.40.50.1000">
    <property type="entry name" value="HAD superfamily/HAD-like"/>
    <property type="match status" value="1"/>
</dbReference>
<dbReference type="PANTHER" id="PTHR10000:SF8">
    <property type="entry name" value="HAD SUPERFAMILY HYDROLASE-LIKE, TYPE 3"/>
    <property type="match status" value="1"/>
</dbReference>
<dbReference type="SFLD" id="SFLDG01140">
    <property type="entry name" value="C2.B:_Phosphomannomutase_and_P"/>
    <property type="match status" value="1"/>
</dbReference>